<dbReference type="Proteomes" id="UP000034150">
    <property type="component" value="Unassembled WGS sequence"/>
</dbReference>
<feature type="domain" description="HTH asnC-type" evidence="4">
    <location>
        <begin position="1"/>
        <end position="61"/>
    </location>
</feature>
<dbReference type="InterPro" id="IPR036390">
    <property type="entry name" value="WH_DNA-bd_sf"/>
</dbReference>
<accession>A0A0M2K9J6</accession>
<reference evidence="5 6" key="1">
    <citation type="journal article" date="2015" name="Genome Announc.">
        <title>Draft Genome Sequence of Mycobacterium obuense Strain UC1, Isolated from Patient Sputum.</title>
        <authorList>
            <person name="Greninger A.L."/>
            <person name="Cunningham G."/>
            <person name="Hsu E.D."/>
            <person name="Yu J.M."/>
            <person name="Chiu C.Y."/>
            <person name="Miller S."/>
        </authorList>
    </citation>
    <scope>NUCLEOTIDE SEQUENCE [LARGE SCALE GENOMIC DNA]</scope>
    <source>
        <strain evidence="5 6">UC1</strain>
    </source>
</reference>
<dbReference type="GO" id="GO:0005829">
    <property type="term" value="C:cytosol"/>
    <property type="evidence" value="ECO:0007669"/>
    <property type="project" value="TreeGrafter"/>
</dbReference>
<keyword evidence="6" id="KW-1185">Reference proteome</keyword>
<dbReference type="SMART" id="SM00344">
    <property type="entry name" value="HTH_ASNC"/>
    <property type="match status" value="2"/>
</dbReference>
<dbReference type="InterPro" id="IPR019888">
    <property type="entry name" value="Tscrpt_reg_AsnC-like"/>
</dbReference>
<name>A0A0M2K9J6_9MYCO</name>
<dbReference type="InterPro" id="IPR054609">
    <property type="entry name" value="PF0864-like_C"/>
</dbReference>
<evidence type="ECO:0000256" key="3">
    <source>
        <dbReference type="ARBA" id="ARBA00023163"/>
    </source>
</evidence>
<dbReference type="Pfam" id="PF22482">
    <property type="entry name" value="AsnC_trans_reg_3"/>
    <property type="match status" value="1"/>
</dbReference>
<dbReference type="PANTHER" id="PTHR30154">
    <property type="entry name" value="LEUCINE-RESPONSIVE REGULATORY PROTEIN"/>
    <property type="match status" value="1"/>
</dbReference>
<dbReference type="STRING" id="1807.MOBUDSM44075_04611"/>
<keyword evidence="1" id="KW-0805">Transcription regulation</keyword>
<dbReference type="SUPFAM" id="SSF46785">
    <property type="entry name" value="Winged helix' DNA-binding domain"/>
    <property type="match status" value="2"/>
</dbReference>
<organism evidence="5 6">
    <name type="scientific">Mycolicibacterium obuense</name>
    <dbReference type="NCBI Taxonomy" id="1807"/>
    <lineage>
        <taxon>Bacteria</taxon>
        <taxon>Bacillati</taxon>
        <taxon>Actinomycetota</taxon>
        <taxon>Actinomycetes</taxon>
        <taxon>Mycobacteriales</taxon>
        <taxon>Mycobacteriaceae</taxon>
        <taxon>Mycolicibacterium</taxon>
    </lineage>
</organism>
<dbReference type="Gene3D" id="3.30.70.920">
    <property type="match status" value="2"/>
</dbReference>
<dbReference type="GO" id="GO:0043200">
    <property type="term" value="P:response to amino acid"/>
    <property type="evidence" value="ECO:0007669"/>
    <property type="project" value="TreeGrafter"/>
</dbReference>
<proteinExistence type="predicted"/>
<evidence type="ECO:0000256" key="2">
    <source>
        <dbReference type="ARBA" id="ARBA00023125"/>
    </source>
</evidence>
<dbReference type="InterPro" id="IPR036388">
    <property type="entry name" value="WH-like_DNA-bd_sf"/>
</dbReference>
<gene>
    <name evidence="5" type="ORF">WN67_00090</name>
</gene>
<comment type="caution">
    <text evidence="5">The sequence shown here is derived from an EMBL/GenBank/DDBJ whole genome shotgun (WGS) entry which is preliminary data.</text>
</comment>
<dbReference type="Pfam" id="PF13404">
    <property type="entry name" value="HTH_AsnC-type"/>
    <property type="match status" value="2"/>
</dbReference>
<dbReference type="AlphaFoldDB" id="A0A0M2K9J6"/>
<dbReference type="PANTHER" id="PTHR30154:SF34">
    <property type="entry name" value="TRANSCRIPTIONAL REGULATOR AZLB"/>
    <property type="match status" value="1"/>
</dbReference>
<dbReference type="PRINTS" id="PR00033">
    <property type="entry name" value="HTHASNC"/>
</dbReference>
<evidence type="ECO:0000256" key="1">
    <source>
        <dbReference type="ARBA" id="ARBA00023015"/>
    </source>
</evidence>
<dbReference type="EMBL" id="LAUZ02000004">
    <property type="protein sequence ID" value="KKF03919.1"/>
    <property type="molecule type" value="Genomic_DNA"/>
</dbReference>
<evidence type="ECO:0000313" key="5">
    <source>
        <dbReference type="EMBL" id="KKF03919.1"/>
    </source>
</evidence>
<dbReference type="Gene3D" id="1.10.10.10">
    <property type="entry name" value="Winged helix-like DNA-binding domain superfamily/Winged helix DNA-binding domain"/>
    <property type="match status" value="2"/>
</dbReference>
<evidence type="ECO:0000259" key="4">
    <source>
        <dbReference type="PROSITE" id="PS50956"/>
    </source>
</evidence>
<dbReference type="InterPro" id="IPR000485">
    <property type="entry name" value="AsnC-type_HTH_dom"/>
</dbReference>
<protein>
    <submittedName>
        <fullName evidence="5">Transcriptional regulator</fullName>
    </submittedName>
</protein>
<dbReference type="OrthoDB" id="3526090at2"/>
<dbReference type="PROSITE" id="PS50956">
    <property type="entry name" value="HTH_ASNC_2"/>
    <property type="match status" value="2"/>
</dbReference>
<evidence type="ECO:0000313" key="6">
    <source>
        <dbReference type="Proteomes" id="UP000034150"/>
    </source>
</evidence>
<feature type="domain" description="HTH asnC-type" evidence="4">
    <location>
        <begin position="150"/>
        <end position="216"/>
    </location>
</feature>
<sequence>MDEVDGAIVGLLEHDGRLTHHEIAAAVGLSRSAAATRVHRLLSSRQVVVRGVVHPAVLGRGALAHLGIVVAGRSAPIARTLAMRSDVAFLSLTSGAHGIVAELRARSMAEIDRAIGEVRGLPDVVGVDTLSYVEVIRDVIGPVGEVGVTIDDTDRRLLKALQDDGRASYVDLAAAVGLSAAGARRRVVRLVANNVVRVGAVVRHSGQDRQSALGLGIRLAGPAEPVIAAFRAMPAAIFVARVVGRCDVLATVRAFSAAQLVDVVDEIRGLPGVTAVESWVHLDVVKENYASGFPE</sequence>
<dbReference type="SUPFAM" id="SSF54909">
    <property type="entry name" value="Dimeric alpha+beta barrel"/>
    <property type="match status" value="2"/>
</dbReference>
<dbReference type="InterPro" id="IPR011008">
    <property type="entry name" value="Dimeric_a/b-barrel"/>
</dbReference>
<keyword evidence="3" id="KW-0804">Transcription</keyword>
<keyword evidence="2" id="KW-0238">DNA-binding</keyword>
<dbReference type="GO" id="GO:0043565">
    <property type="term" value="F:sequence-specific DNA binding"/>
    <property type="evidence" value="ECO:0007669"/>
    <property type="project" value="InterPro"/>
</dbReference>
<dbReference type="PATRIC" id="fig|1807.13.peg.568"/>